<dbReference type="EMBL" id="BMAO01016071">
    <property type="protein sequence ID" value="GFR06090.1"/>
    <property type="molecule type" value="Genomic_DNA"/>
</dbReference>
<reference evidence="3" key="1">
    <citation type="submission" date="2020-07" db="EMBL/GenBank/DDBJ databases">
        <title>Multicomponent nature underlies the extraordinary mechanical properties of spider dragline silk.</title>
        <authorList>
            <person name="Kono N."/>
            <person name="Nakamura H."/>
            <person name="Mori M."/>
            <person name="Yoshida Y."/>
            <person name="Ohtoshi R."/>
            <person name="Malay A.D."/>
            <person name="Moran D.A.P."/>
            <person name="Tomita M."/>
            <person name="Numata K."/>
            <person name="Arakawa K."/>
        </authorList>
    </citation>
    <scope>NUCLEOTIDE SEQUENCE</scope>
</reference>
<comment type="caution">
    <text evidence="3">The sequence shown here is derived from an EMBL/GenBank/DDBJ whole genome shotgun (WGS) entry which is preliminary data.</text>
</comment>
<dbReference type="PANTHER" id="PTHR16001">
    <property type="entry name" value="ECTO-NOX DISULFIDE-THIOL EXCHANGER"/>
    <property type="match status" value="1"/>
</dbReference>
<evidence type="ECO:0000256" key="1">
    <source>
        <dbReference type="SAM" id="Coils"/>
    </source>
</evidence>
<dbReference type="GO" id="GO:0009897">
    <property type="term" value="C:external side of plasma membrane"/>
    <property type="evidence" value="ECO:0007669"/>
    <property type="project" value="InterPro"/>
</dbReference>
<dbReference type="InterPro" id="IPR038876">
    <property type="entry name" value="ENOX"/>
</dbReference>
<feature type="compositionally biased region" description="Basic and acidic residues" evidence="2">
    <location>
        <begin position="1"/>
        <end position="21"/>
    </location>
</feature>
<dbReference type="Proteomes" id="UP000887116">
    <property type="component" value="Unassembled WGS sequence"/>
</dbReference>
<accession>A0A8X6IJT0</accession>
<sequence>MEKGMYDFERRDRQRVREERHRAKKPRSHSPSPIYCFSKQETIRVNDKLRNKETFKEGARILFTWLDRGECSKQNHGAFYSMLESTSIYAKRLAKEKSRWEEEVEKARENLDMVARYMQLDLSEIEKVYAAAELKKNWDHFSKGQRKQIDDWKKEIASFSTALITVRLEEGMDLDMDENAEECSNEDQTENDELYQLRESNDFLKQQLTSIQKELDCSNLLCNQYYKDILKLKSVSGVSQKVGSSEIPVENGYHSDYAIKNVSVTNSSTQCVPDKIDVTENGTSLVSLISVFLHVHPFGANIDYICSYLLETHPAITTKDIESLLRKFPNIFEDMSTGIGATLQKKWKCVAFGSSTLPTSHYSDNSRKDVSVANNSTQCVPDKIDVTENEICLVSLISVFLHVHPFGANIDYICAYLLETHPAITTRDIESLLRKFPNIFEDMSTGIGATLQKKWKCVAFGSSTLPTSHYSDNSRKDVSVANNSTQCVPDKIDVTENEICLASLISVFLHVHPFGANIDYICAYMLETHPAVTTRDIESLLRKFPNIFIEISTGTGATLQKKWKYVAFSSLTLPTSYCYSDNARKDASVPNSSTLCVPDIIDGTENETCLVNLISVFLHVHPFGANIDYICSYMLETHPAVKTTGIESLLTKFPDIFGDIYTGIGATLQKKWKYVAFGSSALPNSH</sequence>
<dbReference type="PANTHER" id="PTHR16001:SF4">
    <property type="entry name" value="ECTO-NOX DISULFIDE-THIOL EXCHANGER 1-LIKE PROTEIN"/>
    <property type="match status" value="1"/>
</dbReference>
<organism evidence="3 4">
    <name type="scientific">Trichonephila clavata</name>
    <name type="common">Joro spider</name>
    <name type="synonym">Nephila clavata</name>
    <dbReference type="NCBI Taxonomy" id="2740835"/>
    <lineage>
        <taxon>Eukaryota</taxon>
        <taxon>Metazoa</taxon>
        <taxon>Ecdysozoa</taxon>
        <taxon>Arthropoda</taxon>
        <taxon>Chelicerata</taxon>
        <taxon>Arachnida</taxon>
        <taxon>Araneae</taxon>
        <taxon>Araneomorphae</taxon>
        <taxon>Entelegynae</taxon>
        <taxon>Araneoidea</taxon>
        <taxon>Nephilidae</taxon>
        <taxon>Trichonephila</taxon>
    </lineage>
</organism>
<name>A0A8X6IJT0_TRICU</name>
<proteinExistence type="predicted"/>
<evidence type="ECO:0000313" key="3">
    <source>
        <dbReference type="EMBL" id="GFR06090.1"/>
    </source>
</evidence>
<feature type="region of interest" description="Disordered" evidence="2">
    <location>
        <begin position="1"/>
        <end position="32"/>
    </location>
</feature>
<dbReference type="OrthoDB" id="6435563at2759"/>
<dbReference type="AlphaFoldDB" id="A0A8X6IJT0"/>
<evidence type="ECO:0000313" key="4">
    <source>
        <dbReference type="Proteomes" id="UP000887116"/>
    </source>
</evidence>
<dbReference type="GO" id="GO:0007624">
    <property type="term" value="P:ultradian rhythm"/>
    <property type="evidence" value="ECO:0007669"/>
    <property type="project" value="InterPro"/>
</dbReference>
<feature type="coiled-coil region" evidence="1">
    <location>
        <begin position="90"/>
        <end position="117"/>
    </location>
</feature>
<keyword evidence="4" id="KW-1185">Reference proteome</keyword>
<dbReference type="GO" id="GO:0016491">
    <property type="term" value="F:oxidoreductase activity"/>
    <property type="evidence" value="ECO:0007669"/>
    <property type="project" value="InterPro"/>
</dbReference>
<evidence type="ECO:0000256" key="2">
    <source>
        <dbReference type="SAM" id="MobiDB-lite"/>
    </source>
</evidence>
<keyword evidence="1" id="KW-0175">Coiled coil</keyword>
<gene>
    <name evidence="3" type="primary">Enox1</name>
    <name evidence="3" type="ORF">TNCT_83811</name>
</gene>
<protein>
    <submittedName>
        <fullName evidence="3">Ecto-NOX disulfide-thiol exchanger 1</fullName>
    </submittedName>
</protein>